<feature type="transmembrane region" description="Helical" evidence="10">
    <location>
        <begin position="782"/>
        <end position="802"/>
    </location>
</feature>
<dbReference type="PROSITE" id="PS50850">
    <property type="entry name" value="MFS"/>
    <property type="match status" value="1"/>
</dbReference>
<feature type="transmembrane region" description="Helical" evidence="10">
    <location>
        <begin position="12"/>
        <end position="35"/>
    </location>
</feature>
<dbReference type="Gene3D" id="1.20.1250.20">
    <property type="entry name" value="MFS general substrate transporter like domains"/>
    <property type="match status" value="2"/>
</dbReference>
<feature type="transmembrane region" description="Helical" evidence="10">
    <location>
        <begin position="659"/>
        <end position="680"/>
    </location>
</feature>
<dbReference type="EMBL" id="OU900095">
    <property type="protein sequence ID" value="CAG9858912.1"/>
    <property type="molecule type" value="Genomic_DNA"/>
</dbReference>
<feature type="transmembrane region" description="Helical" evidence="10">
    <location>
        <begin position="809"/>
        <end position="831"/>
    </location>
</feature>
<feature type="transmembrane region" description="Helical" evidence="10">
    <location>
        <begin position="634"/>
        <end position="653"/>
    </location>
</feature>
<dbReference type="PANTHER" id="PTHR48021:SF46">
    <property type="entry name" value="MAJOR FACILITATOR SUPERFAMILY (MFS) PROFILE DOMAIN-CONTAINING PROTEIN"/>
    <property type="match status" value="1"/>
</dbReference>
<feature type="domain" description="Major facilitator superfamily (MFS) profile" evidence="11">
    <location>
        <begin position="504"/>
        <end position="933"/>
    </location>
</feature>
<feature type="transmembrane region" description="Helical" evidence="10">
    <location>
        <begin position="911"/>
        <end position="929"/>
    </location>
</feature>
<feature type="transmembrane region" description="Helical" evidence="10">
    <location>
        <begin position="744"/>
        <end position="770"/>
    </location>
</feature>
<dbReference type="Pfam" id="PF00083">
    <property type="entry name" value="Sugar_tr"/>
    <property type="match status" value="2"/>
</dbReference>
<organism evidence="12 13">
    <name type="scientific">Phyllotreta striolata</name>
    <name type="common">Striped flea beetle</name>
    <name type="synonym">Crioceris striolata</name>
    <dbReference type="NCBI Taxonomy" id="444603"/>
    <lineage>
        <taxon>Eukaryota</taxon>
        <taxon>Metazoa</taxon>
        <taxon>Ecdysozoa</taxon>
        <taxon>Arthropoda</taxon>
        <taxon>Hexapoda</taxon>
        <taxon>Insecta</taxon>
        <taxon>Pterygota</taxon>
        <taxon>Neoptera</taxon>
        <taxon>Endopterygota</taxon>
        <taxon>Coleoptera</taxon>
        <taxon>Polyphaga</taxon>
        <taxon>Cucujiformia</taxon>
        <taxon>Chrysomeloidea</taxon>
        <taxon>Chrysomelidae</taxon>
        <taxon>Galerucinae</taxon>
        <taxon>Alticini</taxon>
        <taxon>Phyllotreta</taxon>
    </lineage>
</organism>
<dbReference type="SUPFAM" id="SSF103473">
    <property type="entry name" value="MFS general substrate transporter"/>
    <property type="match status" value="2"/>
</dbReference>
<dbReference type="InterPro" id="IPR036259">
    <property type="entry name" value="MFS_trans_sf"/>
</dbReference>
<evidence type="ECO:0000256" key="4">
    <source>
        <dbReference type="ARBA" id="ARBA00022989"/>
    </source>
</evidence>
<proteinExistence type="inferred from homology"/>
<feature type="transmembrane region" description="Helical" evidence="10">
    <location>
        <begin position="879"/>
        <end position="899"/>
    </location>
</feature>
<dbReference type="PRINTS" id="PR00171">
    <property type="entry name" value="SUGRTRNSPORT"/>
</dbReference>
<evidence type="ECO:0000313" key="12">
    <source>
        <dbReference type="EMBL" id="CAG9858912.1"/>
    </source>
</evidence>
<protein>
    <recommendedName>
        <fullName evidence="11">Major facilitator superfamily (MFS) profile domain-containing protein</fullName>
    </recommendedName>
</protein>
<feature type="transmembrane region" description="Helical" evidence="10">
    <location>
        <begin position="187"/>
        <end position="206"/>
    </location>
</feature>
<feature type="transmembrane region" description="Helical" evidence="10">
    <location>
        <begin position="843"/>
        <end position="867"/>
    </location>
</feature>
<feature type="transmembrane region" description="Helical" evidence="10">
    <location>
        <begin position="74"/>
        <end position="94"/>
    </location>
</feature>
<keyword evidence="2" id="KW-1003">Cell membrane</keyword>
<dbReference type="AlphaFoldDB" id="A0A9N9XR91"/>
<feature type="transmembrane region" description="Helical" evidence="10">
    <location>
        <begin position="301"/>
        <end position="320"/>
    </location>
</feature>
<feature type="region of interest" description="Disordered" evidence="9">
    <location>
        <begin position="456"/>
        <end position="489"/>
    </location>
</feature>
<feature type="transmembrane region" description="Helical" evidence="10">
    <location>
        <begin position="163"/>
        <end position="181"/>
    </location>
</feature>
<feature type="transmembrane region" description="Helical" evidence="10">
    <location>
        <begin position="356"/>
        <end position="374"/>
    </location>
</feature>
<keyword evidence="13" id="KW-1185">Reference proteome</keyword>
<feature type="transmembrane region" description="Helical" evidence="10">
    <location>
        <begin position="395"/>
        <end position="414"/>
    </location>
</feature>
<evidence type="ECO:0000256" key="7">
    <source>
        <dbReference type="ARBA" id="ARBA00024348"/>
    </source>
</evidence>
<name>A0A9N9XR91_PHYSR</name>
<evidence type="ECO:0000256" key="9">
    <source>
        <dbReference type="SAM" id="MobiDB-lite"/>
    </source>
</evidence>
<sequence>MTGENNQARRTNFWFIISVIAGTLGAVSDGIQLGISSVICEMCSNQVINKNSSLFNNSDDQNGVPYLEEESDRMLFKTFYMLGALAGFLLSSPFSKVGPKLFSAAASVLSLFSWIILAATINIPAIFVARILAGISITLTLSVSPNYISEISGRDFTKSSRGLVYYALIAGIFLIYVIGPLVSVKLVATICAVIMLVQMLCTFIMVESPYHLMTRNKILEAKASLMKIYEFKMVESERRLIQGQVTANNRDRSNQGLFKTDENQTASIKIIVTSFAQQFTGITVIIMSLHEILIEAHTANVHALITAVAFVLVIGIIALLHELIAINVNAMISAILSTLSLLSLAIYFSVNSDAPHVHWISIVAIIIYGAVIRFDKGYFPNAIAEKFHPNALKSPALRLSTFTHILAAWISIELYQRMKYSGRIDIPFYVFSVFNLANTIILKRWFNQEKHDVTRRGPLNDGIETEDTELIEEPETTAVPENSKEHSNSSMTVSSRNIFQGTFPQLIAVLSGTLTAISDGMQYGWTAPVIPILRGPNSPVEVTKQQAEWLEHLLMIGSFSGLSLTMYLVDKIGRKKSILLASFVTVCIWILTAVAPRVEYIYVARLFAGAAGNMAFVATPMYIAEIAEQKIRGFLSSLIYLMMLVGIFLIYAVAPYIPFYAHCVIGALLAFIQLCIFPLMPESPYYLLYRDQPDEAKRSLRRLRCRKTNIDKELEDIKAAVNRQKEERGKLQDLFLVPSNRRAIIIMAILNGAQHFSSISVLLMNTHVILNNAGSVYVPPNITAILFALLMVIAASVASFTIDKFGRRTLLISSSLATGLCLMVLAIYFNLKNAGYNTVPVSWIPVACILTYAVVFKLGLGMVPIVLTAELFPAKVKAYGMTLADGTYVIACLLSLQVYQRLYAFGLQYPFYVFSVSCYIAAIFTYLFIPETKGKTLEQIQMILKGRSIEDAGKNMVDA</sequence>
<feature type="transmembrane region" description="Helical" evidence="10">
    <location>
        <begin position="578"/>
        <end position="596"/>
    </location>
</feature>
<feature type="transmembrane region" description="Helical" evidence="10">
    <location>
        <begin position="426"/>
        <end position="446"/>
    </location>
</feature>
<keyword evidence="8" id="KW-0175">Coiled coil</keyword>
<accession>A0A9N9XR91</accession>
<dbReference type="OrthoDB" id="6339427at2759"/>
<feature type="transmembrane region" description="Helical" evidence="10">
    <location>
        <begin position="332"/>
        <end position="350"/>
    </location>
</feature>
<keyword evidence="4 10" id="KW-1133">Transmembrane helix</keyword>
<dbReference type="InterPro" id="IPR003663">
    <property type="entry name" value="Sugar/inositol_transpt"/>
</dbReference>
<evidence type="ECO:0000256" key="8">
    <source>
        <dbReference type="SAM" id="Coils"/>
    </source>
</evidence>
<gene>
    <name evidence="12" type="ORF">PHYEVI_LOCUS5299</name>
</gene>
<feature type="transmembrane region" description="Helical" evidence="10">
    <location>
        <begin position="101"/>
        <end position="119"/>
    </location>
</feature>
<feature type="transmembrane region" description="Helical" evidence="10">
    <location>
        <begin position="602"/>
        <end position="622"/>
    </location>
</feature>
<keyword evidence="3 10" id="KW-0812">Transmembrane</keyword>
<keyword evidence="5 10" id="KW-0472">Membrane</keyword>
<dbReference type="PANTHER" id="PTHR48021">
    <property type="match status" value="1"/>
</dbReference>
<evidence type="ECO:0000256" key="6">
    <source>
        <dbReference type="ARBA" id="ARBA00023180"/>
    </source>
</evidence>
<dbReference type="PROSITE" id="PS00216">
    <property type="entry name" value="SUGAR_TRANSPORT_1"/>
    <property type="match status" value="2"/>
</dbReference>
<evidence type="ECO:0000256" key="5">
    <source>
        <dbReference type="ARBA" id="ARBA00023136"/>
    </source>
</evidence>
<dbReference type="Proteomes" id="UP001153712">
    <property type="component" value="Chromosome 2"/>
</dbReference>
<feature type="compositionally biased region" description="Acidic residues" evidence="9">
    <location>
        <begin position="463"/>
        <end position="475"/>
    </location>
</feature>
<dbReference type="GO" id="GO:0022857">
    <property type="term" value="F:transmembrane transporter activity"/>
    <property type="evidence" value="ECO:0007669"/>
    <property type="project" value="InterPro"/>
</dbReference>
<dbReference type="InterPro" id="IPR050549">
    <property type="entry name" value="MFS_Trehalose_Transporter"/>
</dbReference>
<dbReference type="InterPro" id="IPR005829">
    <property type="entry name" value="Sugar_transporter_CS"/>
</dbReference>
<evidence type="ECO:0000256" key="10">
    <source>
        <dbReference type="SAM" id="Phobius"/>
    </source>
</evidence>
<keyword evidence="6" id="KW-0325">Glycoprotein</keyword>
<evidence type="ECO:0000256" key="2">
    <source>
        <dbReference type="ARBA" id="ARBA00022475"/>
    </source>
</evidence>
<feature type="coiled-coil region" evidence="8">
    <location>
        <begin position="700"/>
        <end position="734"/>
    </location>
</feature>
<comment type="subcellular location">
    <subcellularLocation>
        <location evidence="1">Cell membrane</location>
        <topology evidence="1">Multi-pass membrane protein</topology>
    </subcellularLocation>
</comment>
<evidence type="ECO:0000259" key="11">
    <source>
        <dbReference type="PROSITE" id="PS50850"/>
    </source>
</evidence>
<evidence type="ECO:0000313" key="13">
    <source>
        <dbReference type="Proteomes" id="UP001153712"/>
    </source>
</evidence>
<dbReference type="FunFam" id="1.20.1250.20:FF:000055">
    <property type="entry name" value="Facilitated trehalose transporter Tret1-2 homolog"/>
    <property type="match status" value="1"/>
</dbReference>
<comment type="similarity">
    <text evidence="7">Belongs to the major facilitator superfamily. Sugar transporter (TC 2.A.1.1) family. Trehalose transporter subfamily.</text>
</comment>
<dbReference type="InterPro" id="IPR005828">
    <property type="entry name" value="MFS_sugar_transport-like"/>
</dbReference>
<feature type="transmembrane region" description="Helical" evidence="10">
    <location>
        <begin position="268"/>
        <end position="289"/>
    </location>
</feature>
<evidence type="ECO:0000256" key="3">
    <source>
        <dbReference type="ARBA" id="ARBA00022692"/>
    </source>
</evidence>
<dbReference type="GO" id="GO:0005886">
    <property type="term" value="C:plasma membrane"/>
    <property type="evidence" value="ECO:0007669"/>
    <property type="project" value="UniProtKB-SubCell"/>
</dbReference>
<evidence type="ECO:0000256" key="1">
    <source>
        <dbReference type="ARBA" id="ARBA00004651"/>
    </source>
</evidence>
<dbReference type="InterPro" id="IPR020846">
    <property type="entry name" value="MFS_dom"/>
</dbReference>
<feature type="transmembrane region" description="Helical" evidence="10">
    <location>
        <begin position="125"/>
        <end position="143"/>
    </location>
</feature>
<reference evidence="12" key="1">
    <citation type="submission" date="2022-01" db="EMBL/GenBank/DDBJ databases">
        <authorList>
            <person name="King R."/>
        </authorList>
    </citation>
    <scope>NUCLEOTIDE SEQUENCE</scope>
</reference>